<keyword evidence="3" id="KW-1185">Reference proteome</keyword>
<feature type="compositionally biased region" description="Basic and acidic residues" evidence="1">
    <location>
        <begin position="78"/>
        <end position="95"/>
    </location>
</feature>
<feature type="region of interest" description="Disordered" evidence="1">
    <location>
        <begin position="65"/>
        <end position="133"/>
    </location>
</feature>
<proteinExistence type="predicted"/>
<dbReference type="Pfam" id="PF19979">
    <property type="entry name" value="DUF6415"/>
    <property type="match status" value="1"/>
</dbReference>
<dbReference type="RefSeq" id="WP_307522206.1">
    <property type="nucleotide sequence ID" value="NZ_JAUSZI010000002.1"/>
</dbReference>
<accession>A0ABU0STL3</accession>
<comment type="caution">
    <text evidence="2">The sequence shown here is derived from an EMBL/GenBank/DDBJ whole genome shotgun (WGS) entry which is preliminary data.</text>
</comment>
<feature type="compositionally biased region" description="Basic and acidic residues" evidence="1">
    <location>
        <begin position="103"/>
        <end position="130"/>
    </location>
</feature>
<gene>
    <name evidence="2" type="ORF">QF035_004476</name>
</gene>
<dbReference type="Proteomes" id="UP001230328">
    <property type="component" value="Unassembled WGS sequence"/>
</dbReference>
<organism evidence="2 3">
    <name type="scientific">Streptomyces umbrinus</name>
    <dbReference type="NCBI Taxonomy" id="67370"/>
    <lineage>
        <taxon>Bacteria</taxon>
        <taxon>Bacillati</taxon>
        <taxon>Actinomycetota</taxon>
        <taxon>Actinomycetes</taxon>
        <taxon>Kitasatosporales</taxon>
        <taxon>Streptomycetaceae</taxon>
        <taxon>Streptomyces</taxon>
        <taxon>Streptomyces phaeochromogenes group</taxon>
    </lineage>
</organism>
<evidence type="ECO:0000256" key="1">
    <source>
        <dbReference type="SAM" id="MobiDB-lite"/>
    </source>
</evidence>
<name>A0ABU0STL3_9ACTN</name>
<reference evidence="2 3" key="1">
    <citation type="submission" date="2023-07" db="EMBL/GenBank/DDBJ databases">
        <title>Comparative genomics of wheat-associated soil bacteria to identify genetic determinants of phenazine resistance.</title>
        <authorList>
            <person name="Mouncey N."/>
        </authorList>
    </citation>
    <scope>NUCLEOTIDE SEQUENCE [LARGE SCALE GENOMIC DNA]</scope>
    <source>
        <strain evidence="2 3">V2I4</strain>
    </source>
</reference>
<dbReference type="InterPro" id="IPR046300">
    <property type="entry name" value="DUF6415"/>
</dbReference>
<evidence type="ECO:0000313" key="3">
    <source>
        <dbReference type="Proteomes" id="UP001230328"/>
    </source>
</evidence>
<protein>
    <submittedName>
        <fullName evidence="2">Uncharacterized protein</fullName>
    </submittedName>
</protein>
<dbReference type="EMBL" id="JAUSZI010000002">
    <property type="protein sequence ID" value="MDQ1026894.1"/>
    <property type="molecule type" value="Genomic_DNA"/>
</dbReference>
<sequence>MLLIPEVEKAGLGLPMDETVRRSAYAGVAEARTRLDLEAGPTLPAQVAHAQRLARSVVCFLGHLENPGRAPDAPNHPSAKEDLVTEPTTERERATEPVGPGRRRTDDMAGGRLARSDIVRDDRHGPEPDRLAGASRRAVLAIAELTRFE</sequence>
<evidence type="ECO:0000313" key="2">
    <source>
        <dbReference type="EMBL" id="MDQ1026894.1"/>
    </source>
</evidence>